<name>A0A512N1U0_9HYPH</name>
<dbReference type="Pfam" id="PF09084">
    <property type="entry name" value="NMT1"/>
    <property type="match status" value="1"/>
</dbReference>
<evidence type="ECO:0000256" key="3">
    <source>
        <dbReference type="ARBA" id="ARBA00022729"/>
    </source>
</evidence>
<proteinExistence type="inferred from homology"/>
<evidence type="ECO:0000256" key="1">
    <source>
        <dbReference type="ARBA" id="ARBA00004418"/>
    </source>
</evidence>
<dbReference type="PANTHER" id="PTHR30024">
    <property type="entry name" value="ALIPHATIC SULFONATES-BINDING PROTEIN-RELATED"/>
    <property type="match status" value="1"/>
</dbReference>
<evidence type="ECO:0000313" key="6">
    <source>
        <dbReference type="EMBL" id="GEP52943.1"/>
    </source>
</evidence>
<dbReference type="RefSeq" id="WP_147145085.1">
    <property type="nucleotide sequence ID" value="NZ_BKAJ01000003.1"/>
</dbReference>
<evidence type="ECO:0000256" key="4">
    <source>
        <dbReference type="SAM" id="SignalP"/>
    </source>
</evidence>
<reference evidence="6 7" key="1">
    <citation type="submission" date="2019-07" db="EMBL/GenBank/DDBJ databases">
        <title>Whole genome shotgun sequence of Reyranella soli NBRC 108950.</title>
        <authorList>
            <person name="Hosoyama A."/>
            <person name="Uohara A."/>
            <person name="Ohji S."/>
            <person name="Ichikawa N."/>
        </authorList>
    </citation>
    <scope>NUCLEOTIDE SEQUENCE [LARGE SCALE GENOMIC DNA]</scope>
    <source>
        <strain evidence="6 7">NBRC 108950</strain>
    </source>
</reference>
<evidence type="ECO:0000313" key="7">
    <source>
        <dbReference type="Proteomes" id="UP000321058"/>
    </source>
</evidence>
<feature type="domain" description="SsuA/THI5-like" evidence="5">
    <location>
        <begin position="43"/>
        <end position="253"/>
    </location>
</feature>
<accession>A0A512N1U0</accession>
<gene>
    <name evidence="6" type="ORF">RSO01_01090</name>
</gene>
<dbReference type="SUPFAM" id="SSF53850">
    <property type="entry name" value="Periplasmic binding protein-like II"/>
    <property type="match status" value="1"/>
</dbReference>
<dbReference type="Proteomes" id="UP000321058">
    <property type="component" value="Unassembled WGS sequence"/>
</dbReference>
<dbReference type="EMBL" id="BKAJ01000003">
    <property type="protein sequence ID" value="GEP52943.1"/>
    <property type="molecule type" value="Genomic_DNA"/>
</dbReference>
<dbReference type="PANTHER" id="PTHR30024:SF47">
    <property type="entry name" value="TAURINE-BINDING PERIPLASMIC PROTEIN"/>
    <property type="match status" value="1"/>
</dbReference>
<organism evidence="6 7">
    <name type="scientific">Reyranella soli</name>
    <dbReference type="NCBI Taxonomy" id="1230389"/>
    <lineage>
        <taxon>Bacteria</taxon>
        <taxon>Pseudomonadati</taxon>
        <taxon>Pseudomonadota</taxon>
        <taxon>Alphaproteobacteria</taxon>
        <taxon>Hyphomicrobiales</taxon>
        <taxon>Reyranellaceae</taxon>
        <taxon>Reyranella</taxon>
    </lineage>
</organism>
<feature type="chain" id="PRO_5021858516" evidence="4">
    <location>
        <begin position="27"/>
        <end position="342"/>
    </location>
</feature>
<dbReference type="GO" id="GO:0042918">
    <property type="term" value="P:alkanesulfonate transmembrane transport"/>
    <property type="evidence" value="ECO:0007669"/>
    <property type="project" value="TreeGrafter"/>
</dbReference>
<dbReference type="AlphaFoldDB" id="A0A512N1U0"/>
<comment type="subcellular location">
    <subcellularLocation>
        <location evidence="1">Periplasm</location>
    </subcellularLocation>
</comment>
<dbReference type="OrthoDB" id="9815602at2"/>
<evidence type="ECO:0000256" key="2">
    <source>
        <dbReference type="ARBA" id="ARBA00010742"/>
    </source>
</evidence>
<feature type="signal peptide" evidence="4">
    <location>
        <begin position="1"/>
        <end position="26"/>
    </location>
</feature>
<dbReference type="Gene3D" id="3.40.190.10">
    <property type="entry name" value="Periplasmic binding protein-like II"/>
    <property type="match status" value="2"/>
</dbReference>
<sequence>MFSNRTTRRWALGGMAALSMAPAAKAQDLTKASIALLKLSSSGPIFIAQEKGWFKEAGLDLTMKDFQAAAQVPLAVVSGDADLGVTAFTAGFFNLAAKGGLKVVAAQSAERPGYQLNVIAVTNAAWDAGVRDVKDLSGKRVAVTTVGSSVHYSLEVVARKHGVDMKTVTIVPLQTIPNMVAAFKGGQVDAAVFPITTFRQVESEGSGKPIAYVGDEVPWQLGAVFTSPKTIAERRPLVEKFLVGYRRGAAAYHEAFGKRENGKLVPGPNYDEMIGILSNVVKQPPALIAAGLPYIDPEGRLDVGDIYKQVAFWQSTGQVSRDADPKSFIDLSFVQGHFNVPK</sequence>
<evidence type="ECO:0000259" key="5">
    <source>
        <dbReference type="Pfam" id="PF09084"/>
    </source>
</evidence>
<protein>
    <submittedName>
        <fullName evidence="6">ABC transporter substrate-binding protein</fullName>
    </submittedName>
</protein>
<dbReference type="GO" id="GO:0042597">
    <property type="term" value="C:periplasmic space"/>
    <property type="evidence" value="ECO:0007669"/>
    <property type="project" value="UniProtKB-SubCell"/>
</dbReference>
<keyword evidence="7" id="KW-1185">Reference proteome</keyword>
<comment type="similarity">
    <text evidence="2">Belongs to the bacterial solute-binding protein SsuA/TauA family.</text>
</comment>
<keyword evidence="3 4" id="KW-0732">Signal</keyword>
<dbReference type="InterPro" id="IPR015168">
    <property type="entry name" value="SsuA/THI5"/>
</dbReference>
<comment type="caution">
    <text evidence="6">The sequence shown here is derived from an EMBL/GenBank/DDBJ whole genome shotgun (WGS) entry which is preliminary data.</text>
</comment>